<dbReference type="InterPro" id="IPR011976">
    <property type="entry name" value="Pept_M3B_oligopep-rel"/>
</dbReference>
<keyword evidence="2 6" id="KW-0479">Metal-binding</keyword>
<dbReference type="CDD" id="cd09606">
    <property type="entry name" value="M3B_PepF"/>
    <property type="match status" value="1"/>
</dbReference>
<comment type="cofactor">
    <cofactor evidence="6">
        <name>Zn(2+)</name>
        <dbReference type="ChEBI" id="CHEBI:29105"/>
    </cofactor>
    <text evidence="6">Binds 1 zinc ion.</text>
</comment>
<dbReference type="Gene3D" id="1.10.1370.30">
    <property type="match status" value="1"/>
</dbReference>
<evidence type="ECO:0000256" key="2">
    <source>
        <dbReference type="ARBA" id="ARBA00022723"/>
    </source>
</evidence>
<keyword evidence="3 6" id="KW-0378">Hydrolase</keyword>
<comment type="similarity">
    <text evidence="6">Belongs to the peptidase M3 family.</text>
</comment>
<dbReference type="RefSeq" id="WP_345258101.1">
    <property type="nucleotide sequence ID" value="NZ_BAABGY010000016.1"/>
</dbReference>
<dbReference type="PANTHER" id="PTHR11804:SF48">
    <property type="entry name" value="PUTATIVE-RELATED"/>
    <property type="match status" value="1"/>
</dbReference>
<evidence type="ECO:0000256" key="5">
    <source>
        <dbReference type="ARBA" id="ARBA00023049"/>
    </source>
</evidence>
<evidence type="ECO:0000259" key="7">
    <source>
        <dbReference type="Pfam" id="PF01432"/>
    </source>
</evidence>
<dbReference type="NCBIfam" id="TIGR02289">
    <property type="entry name" value="M3_not_pepF"/>
    <property type="match status" value="1"/>
</dbReference>
<accession>A0ABP8HRS8</accession>
<evidence type="ECO:0000256" key="4">
    <source>
        <dbReference type="ARBA" id="ARBA00022833"/>
    </source>
</evidence>
<organism evidence="8 9">
    <name type="scientific">Flaviaesturariibacter amylovorans</name>
    <dbReference type="NCBI Taxonomy" id="1084520"/>
    <lineage>
        <taxon>Bacteria</taxon>
        <taxon>Pseudomonadati</taxon>
        <taxon>Bacteroidota</taxon>
        <taxon>Chitinophagia</taxon>
        <taxon>Chitinophagales</taxon>
        <taxon>Chitinophagaceae</taxon>
        <taxon>Flaviaestuariibacter</taxon>
    </lineage>
</organism>
<dbReference type="SUPFAM" id="SSF55486">
    <property type="entry name" value="Metalloproteases ('zincins'), catalytic domain"/>
    <property type="match status" value="1"/>
</dbReference>
<gene>
    <name evidence="8" type="ORF">GCM10023184_43660</name>
</gene>
<dbReference type="InterPro" id="IPR001567">
    <property type="entry name" value="Pept_M3A_M3B_dom"/>
</dbReference>
<evidence type="ECO:0000313" key="8">
    <source>
        <dbReference type="EMBL" id="GAA4343361.1"/>
    </source>
</evidence>
<evidence type="ECO:0000313" key="9">
    <source>
        <dbReference type="Proteomes" id="UP001501725"/>
    </source>
</evidence>
<evidence type="ECO:0000256" key="1">
    <source>
        <dbReference type="ARBA" id="ARBA00022670"/>
    </source>
</evidence>
<dbReference type="EMBL" id="BAABGY010000016">
    <property type="protein sequence ID" value="GAA4343361.1"/>
    <property type="molecule type" value="Genomic_DNA"/>
</dbReference>
<keyword evidence="9" id="KW-1185">Reference proteome</keyword>
<feature type="domain" description="Peptidase M3A/M3B catalytic" evidence="7">
    <location>
        <begin position="176"/>
        <end position="552"/>
    </location>
</feature>
<proteinExistence type="inferred from homology"/>
<name>A0ABP8HRS8_9BACT</name>
<dbReference type="InterPro" id="IPR045090">
    <property type="entry name" value="Pept_M3A_M3B"/>
</dbReference>
<reference evidence="9" key="1">
    <citation type="journal article" date="2019" name="Int. J. Syst. Evol. Microbiol.">
        <title>The Global Catalogue of Microorganisms (GCM) 10K type strain sequencing project: providing services to taxonomists for standard genome sequencing and annotation.</title>
        <authorList>
            <consortium name="The Broad Institute Genomics Platform"/>
            <consortium name="The Broad Institute Genome Sequencing Center for Infectious Disease"/>
            <person name="Wu L."/>
            <person name="Ma J."/>
        </authorList>
    </citation>
    <scope>NUCLEOTIDE SEQUENCE [LARGE SCALE GENOMIC DNA]</scope>
    <source>
        <strain evidence="9">JCM 17919</strain>
    </source>
</reference>
<evidence type="ECO:0000256" key="3">
    <source>
        <dbReference type="ARBA" id="ARBA00022801"/>
    </source>
</evidence>
<dbReference type="PANTHER" id="PTHR11804">
    <property type="entry name" value="PROTEASE M3 THIMET OLIGOPEPTIDASE-RELATED"/>
    <property type="match status" value="1"/>
</dbReference>
<evidence type="ECO:0000256" key="6">
    <source>
        <dbReference type="RuleBase" id="RU003435"/>
    </source>
</evidence>
<keyword evidence="4 6" id="KW-0862">Zinc</keyword>
<dbReference type="Pfam" id="PF01432">
    <property type="entry name" value="Peptidase_M3"/>
    <property type="match status" value="1"/>
</dbReference>
<keyword evidence="1 6" id="KW-0645">Protease</keyword>
<protein>
    <submittedName>
        <fullName evidence="8">M3 family oligoendopeptidase</fullName>
    </submittedName>
</protein>
<sequence>MNYSADIQKLPRQFLPEDFTITDWEGLKPYFDDLLARNIDTRESLEQWLRDMSELEAVIGEDAAWRQIRMTCDTENKALEDAFTYFVMEIQPKMQPYGDQLNRKLVESPLAAELDPKEYGTYLRSVKKSIELFREANIPIQAETAVLAQQYGVITGKMSVEVDGKEYTLQQAAKFLESHDRSLRERVYFKIQERRQQDKEGLNELFTKLVEKRTQVAKNAGFDNYRDYKFVDLGRFDYTKEDCFQFHSAVVTHVMPLVDFIYDRKRQKLGLQHLRPWDVEAEPEGVTPLTPFKTGDELVQKTIDVFRKLDPFFADCLETMKKMNRFDLDSRKGKAPGGYNCPLEETGAPFIFMNAAGQMGDVTTMVHEGGHAIHSFLAHRLPLTAFKQYPMEIAEVASMAMELMSMEYWDVYFDNPEDLRRAKEHQLERVITIFPWIATIDKFQHWVYENPNHTTEERAEHWRRIMNDYTSISLDVSGLEEFRKYSWQRQLHLYEVPFYYIEYGIAQLGAIGLWKQFKENREGAIRNYTNALALGGTRTLPELYEAAGLKFSLSPDHIAELMLFVHGELEAVTHPVVK</sequence>
<keyword evidence="5 6" id="KW-0482">Metalloprotease</keyword>
<dbReference type="Proteomes" id="UP001501725">
    <property type="component" value="Unassembled WGS sequence"/>
</dbReference>
<comment type="caution">
    <text evidence="8">The sequence shown here is derived from an EMBL/GenBank/DDBJ whole genome shotgun (WGS) entry which is preliminary data.</text>
</comment>